<accession>A0A0R2JDU1</accession>
<gene>
    <name evidence="9" type="ORF">IV73_GL000017</name>
</gene>
<proteinExistence type="predicted"/>
<keyword evidence="6 7" id="KW-0472">Membrane</keyword>
<feature type="transmembrane region" description="Helical" evidence="7">
    <location>
        <begin position="358"/>
        <end position="375"/>
    </location>
</feature>
<dbReference type="Pfam" id="PF07690">
    <property type="entry name" value="MFS_1"/>
    <property type="match status" value="1"/>
</dbReference>
<feature type="transmembrane region" description="Helical" evidence="7">
    <location>
        <begin position="20"/>
        <end position="40"/>
    </location>
</feature>
<dbReference type="InterPro" id="IPR004638">
    <property type="entry name" value="EmrB-like"/>
</dbReference>
<dbReference type="PANTHER" id="PTHR42718:SF24">
    <property type="entry name" value="MAJOR FACILITATOR SUPERFAMILY (MFS) PROFILE DOMAIN-CONTAINING PROTEIN"/>
    <property type="match status" value="1"/>
</dbReference>
<feature type="domain" description="Major facilitator superfamily (MFS) profile" evidence="8">
    <location>
        <begin position="21"/>
        <end position="498"/>
    </location>
</feature>
<keyword evidence="2" id="KW-0813">Transport</keyword>
<dbReference type="EMBL" id="JQBP01000001">
    <property type="protein sequence ID" value="KRN75536.1"/>
    <property type="molecule type" value="Genomic_DNA"/>
</dbReference>
<keyword evidence="5 7" id="KW-1133">Transmembrane helix</keyword>
<dbReference type="InterPro" id="IPR020846">
    <property type="entry name" value="MFS_dom"/>
</dbReference>
<keyword evidence="4 7" id="KW-0812">Transmembrane</keyword>
<feature type="transmembrane region" description="Helical" evidence="7">
    <location>
        <begin position="387"/>
        <end position="410"/>
    </location>
</feature>
<evidence type="ECO:0000259" key="8">
    <source>
        <dbReference type="PROSITE" id="PS50850"/>
    </source>
</evidence>
<dbReference type="OrthoDB" id="9816041at2"/>
<feature type="transmembrane region" description="Helical" evidence="7">
    <location>
        <begin position="289"/>
        <end position="306"/>
    </location>
</feature>
<dbReference type="SUPFAM" id="SSF103473">
    <property type="entry name" value="MFS general substrate transporter"/>
    <property type="match status" value="1"/>
</dbReference>
<evidence type="ECO:0000256" key="4">
    <source>
        <dbReference type="ARBA" id="ARBA00022692"/>
    </source>
</evidence>
<keyword evidence="10" id="KW-1185">Reference proteome</keyword>
<dbReference type="NCBIfam" id="TIGR00711">
    <property type="entry name" value="efflux_EmrB"/>
    <property type="match status" value="1"/>
</dbReference>
<organism evidence="9 10">
    <name type="scientific">Weissella kandleri</name>
    <dbReference type="NCBI Taxonomy" id="1616"/>
    <lineage>
        <taxon>Bacteria</taxon>
        <taxon>Bacillati</taxon>
        <taxon>Bacillota</taxon>
        <taxon>Bacilli</taxon>
        <taxon>Lactobacillales</taxon>
        <taxon>Lactobacillaceae</taxon>
        <taxon>Weissella</taxon>
    </lineage>
</organism>
<dbReference type="PATRIC" id="fig|1616.3.peg.17"/>
<feature type="transmembrane region" description="Helical" evidence="7">
    <location>
        <begin position="221"/>
        <end position="240"/>
    </location>
</feature>
<dbReference type="PROSITE" id="PS50850">
    <property type="entry name" value="MFS"/>
    <property type="match status" value="1"/>
</dbReference>
<evidence type="ECO:0000313" key="9">
    <source>
        <dbReference type="EMBL" id="KRN75536.1"/>
    </source>
</evidence>
<protein>
    <recommendedName>
        <fullName evidence="8">Major facilitator superfamily (MFS) profile domain-containing protein</fullName>
    </recommendedName>
</protein>
<feature type="transmembrane region" description="Helical" evidence="7">
    <location>
        <begin position="191"/>
        <end position="209"/>
    </location>
</feature>
<evidence type="ECO:0000256" key="7">
    <source>
        <dbReference type="SAM" id="Phobius"/>
    </source>
</evidence>
<dbReference type="GO" id="GO:0022857">
    <property type="term" value="F:transmembrane transporter activity"/>
    <property type="evidence" value="ECO:0007669"/>
    <property type="project" value="InterPro"/>
</dbReference>
<dbReference type="STRING" id="1616.IV73_GL000017"/>
<dbReference type="InterPro" id="IPR011701">
    <property type="entry name" value="MFS"/>
</dbReference>
<feature type="transmembrane region" description="Helical" evidence="7">
    <location>
        <begin position="86"/>
        <end position="106"/>
    </location>
</feature>
<name>A0A0R2JDU1_9LACO</name>
<evidence type="ECO:0000256" key="2">
    <source>
        <dbReference type="ARBA" id="ARBA00022448"/>
    </source>
</evidence>
<dbReference type="RefSeq" id="WP_057753176.1">
    <property type="nucleotide sequence ID" value="NZ_JQBP01000001.1"/>
</dbReference>
<dbReference type="InterPro" id="IPR036259">
    <property type="entry name" value="MFS_trans_sf"/>
</dbReference>
<dbReference type="CDD" id="cd17503">
    <property type="entry name" value="MFS_LmrB_MDR_like"/>
    <property type="match status" value="1"/>
</dbReference>
<evidence type="ECO:0000256" key="1">
    <source>
        <dbReference type="ARBA" id="ARBA00004651"/>
    </source>
</evidence>
<feature type="transmembrane region" description="Helical" evidence="7">
    <location>
        <begin position="112"/>
        <end position="136"/>
    </location>
</feature>
<evidence type="ECO:0000256" key="3">
    <source>
        <dbReference type="ARBA" id="ARBA00022475"/>
    </source>
</evidence>
<comment type="caution">
    <text evidence="9">The sequence shown here is derived from an EMBL/GenBank/DDBJ whole genome shotgun (WGS) entry which is preliminary data.</text>
</comment>
<dbReference type="AlphaFoldDB" id="A0A0R2JDU1"/>
<feature type="transmembrane region" description="Helical" evidence="7">
    <location>
        <begin position="148"/>
        <end position="171"/>
    </location>
</feature>
<feature type="transmembrane region" description="Helical" evidence="7">
    <location>
        <begin position="252"/>
        <end position="269"/>
    </location>
</feature>
<comment type="subcellular location">
    <subcellularLocation>
        <location evidence="1">Cell membrane</location>
        <topology evidence="1">Multi-pass membrane protein</topology>
    </subcellularLocation>
</comment>
<dbReference type="PANTHER" id="PTHR42718">
    <property type="entry name" value="MAJOR FACILITATOR SUPERFAMILY MULTIDRUG TRANSPORTER MFSC"/>
    <property type="match status" value="1"/>
</dbReference>
<evidence type="ECO:0000256" key="5">
    <source>
        <dbReference type="ARBA" id="ARBA00022989"/>
    </source>
</evidence>
<evidence type="ECO:0000313" key="10">
    <source>
        <dbReference type="Proteomes" id="UP000051655"/>
    </source>
</evidence>
<keyword evidence="3" id="KW-1003">Cell membrane</keyword>
<dbReference type="GO" id="GO:0005886">
    <property type="term" value="C:plasma membrane"/>
    <property type="evidence" value="ECO:0007669"/>
    <property type="project" value="UniProtKB-SubCell"/>
</dbReference>
<feature type="transmembrane region" description="Helical" evidence="7">
    <location>
        <begin position="60"/>
        <end position="79"/>
    </location>
</feature>
<feature type="transmembrane region" description="Helical" evidence="7">
    <location>
        <begin position="326"/>
        <end position="346"/>
    </location>
</feature>
<dbReference type="Proteomes" id="UP000051655">
    <property type="component" value="Unassembled WGS sequence"/>
</dbReference>
<feature type="transmembrane region" description="Helical" evidence="7">
    <location>
        <begin position="422"/>
        <end position="443"/>
    </location>
</feature>
<dbReference type="Gene3D" id="1.20.1250.20">
    <property type="entry name" value="MFS general substrate transporter like domains"/>
    <property type="match status" value="2"/>
</dbReference>
<evidence type="ECO:0000256" key="6">
    <source>
        <dbReference type="ARBA" id="ARBA00023136"/>
    </source>
</evidence>
<sequence>MTDKTNKVVDIHGKPYSRIAFILVILLATFAGTLNQTALGTAIPTLMREFDISMATAQQATTWFLLVNGIMVPVSAFLMTRFKTRWLYEIAYVLLFLGLLMTSLTPADHDSWWIFIIGRCLSALAVGITGPLMQLVMVNIYPPEQRGAVMGLSGLVVGMAPAIGPTLSGWILEKDHIILGMTLSNSWRSIFIVPMIILALTVLIGPFVFKDVIPKSAGKLDWISLIYSTIGFGMFLWGFTNVAMDGWGDFKNVILPIIIGLVVIVGFILRQLRLENPFLNVRVFKNKQFTLTTILVALAMMAMMGVEMMLPTYLQNVHGLSTLDSGLVLLPGALMVGVISMVAGAAYDKVGAKRLSRIGFLILAIGTVPFMFLGMDTPTHYVTLLYALRMFAIALVMMPLTASAMSALPVETAADGTAANSTVRQVASAVVVALLTSVTQNVINNNTPAHHLMGEDSIKYAFKAAQAALDGFHVSFAIGMSFAVIGFILANFLAGKHHSKDIDVEAFEEGKAA</sequence>
<reference evidence="9 10" key="1">
    <citation type="journal article" date="2015" name="Genome Announc.">
        <title>Expanding the biotechnology potential of lactobacilli through comparative genomics of 213 strains and associated genera.</title>
        <authorList>
            <person name="Sun Z."/>
            <person name="Harris H.M."/>
            <person name="McCann A."/>
            <person name="Guo C."/>
            <person name="Argimon S."/>
            <person name="Zhang W."/>
            <person name="Yang X."/>
            <person name="Jeffery I.B."/>
            <person name="Cooney J.C."/>
            <person name="Kagawa T.F."/>
            <person name="Liu W."/>
            <person name="Song Y."/>
            <person name="Salvetti E."/>
            <person name="Wrobel A."/>
            <person name="Rasinkangas P."/>
            <person name="Parkhill J."/>
            <person name="Rea M.C."/>
            <person name="O'Sullivan O."/>
            <person name="Ritari J."/>
            <person name="Douillard F.P."/>
            <person name="Paul Ross R."/>
            <person name="Yang R."/>
            <person name="Briner A.E."/>
            <person name="Felis G.E."/>
            <person name="de Vos W.M."/>
            <person name="Barrangou R."/>
            <person name="Klaenhammer T.R."/>
            <person name="Caufield P.W."/>
            <person name="Cui Y."/>
            <person name="Zhang H."/>
            <person name="O'Toole P.W."/>
        </authorList>
    </citation>
    <scope>NUCLEOTIDE SEQUENCE [LARGE SCALE GENOMIC DNA]</scope>
    <source>
        <strain evidence="9 10">DSM 20593</strain>
    </source>
</reference>
<feature type="transmembrane region" description="Helical" evidence="7">
    <location>
        <begin position="472"/>
        <end position="494"/>
    </location>
</feature>